<proteinExistence type="inferred from homology"/>
<feature type="domain" description="XPG N-terminal" evidence="14">
    <location>
        <begin position="1"/>
        <end position="98"/>
    </location>
</feature>
<organism evidence="15 16">
    <name type="scientific">Vitis vinifera</name>
    <name type="common">Grape</name>
    <dbReference type="NCBI Taxonomy" id="29760"/>
    <lineage>
        <taxon>Eukaryota</taxon>
        <taxon>Viridiplantae</taxon>
        <taxon>Streptophyta</taxon>
        <taxon>Embryophyta</taxon>
        <taxon>Tracheophyta</taxon>
        <taxon>Spermatophyta</taxon>
        <taxon>Magnoliopsida</taxon>
        <taxon>eudicotyledons</taxon>
        <taxon>Gunneridae</taxon>
        <taxon>Pentapetalae</taxon>
        <taxon>rosids</taxon>
        <taxon>Vitales</taxon>
        <taxon>Vitaceae</taxon>
        <taxon>Viteae</taxon>
        <taxon>Vitis</taxon>
    </lineage>
</organism>
<dbReference type="InterPro" id="IPR036279">
    <property type="entry name" value="5-3_exonuclease_C_sf"/>
</dbReference>
<evidence type="ECO:0000256" key="11">
    <source>
        <dbReference type="ARBA" id="ARBA00023242"/>
    </source>
</evidence>
<dbReference type="Gene3D" id="3.40.50.1010">
    <property type="entry name" value="5'-nuclease"/>
    <property type="match status" value="2"/>
</dbReference>
<keyword evidence="9" id="KW-0460">Magnesium</keyword>
<dbReference type="SUPFAM" id="SSF88723">
    <property type="entry name" value="PIN domain-like"/>
    <property type="match status" value="1"/>
</dbReference>
<dbReference type="PROSITE" id="PS00842">
    <property type="entry name" value="XPG_2"/>
    <property type="match status" value="1"/>
</dbReference>
<evidence type="ECO:0000313" key="15">
    <source>
        <dbReference type="EMBL" id="RVW46504.1"/>
    </source>
</evidence>
<evidence type="ECO:0000259" key="13">
    <source>
        <dbReference type="SMART" id="SM00484"/>
    </source>
</evidence>
<evidence type="ECO:0000256" key="6">
    <source>
        <dbReference type="ARBA" id="ARBA00022759"/>
    </source>
</evidence>
<feature type="compositionally biased region" description="Polar residues" evidence="12">
    <location>
        <begin position="330"/>
        <end position="343"/>
    </location>
</feature>
<dbReference type="CDD" id="cd09904">
    <property type="entry name" value="H3TH_XPG"/>
    <property type="match status" value="1"/>
</dbReference>
<dbReference type="SMART" id="SM00485">
    <property type="entry name" value="XPGN"/>
    <property type="match status" value="1"/>
</dbReference>
<name>A0A438EFL6_VITVI</name>
<dbReference type="CDD" id="cd09868">
    <property type="entry name" value="PIN_XPG_RAD2"/>
    <property type="match status" value="2"/>
</dbReference>
<evidence type="ECO:0000256" key="10">
    <source>
        <dbReference type="ARBA" id="ARBA00023204"/>
    </source>
</evidence>
<dbReference type="InterPro" id="IPR008918">
    <property type="entry name" value="HhH2"/>
</dbReference>
<dbReference type="EMBL" id="QGNW01001302">
    <property type="protein sequence ID" value="RVW46504.1"/>
    <property type="molecule type" value="Genomic_DNA"/>
</dbReference>
<reference evidence="15 16" key="1">
    <citation type="journal article" date="2018" name="PLoS Genet.">
        <title>Population sequencing reveals clonal diversity and ancestral inbreeding in the grapevine cultivar Chardonnay.</title>
        <authorList>
            <person name="Roach M.J."/>
            <person name="Johnson D.L."/>
            <person name="Bohlmann J."/>
            <person name="van Vuuren H.J."/>
            <person name="Jones S.J."/>
            <person name="Pretorius I.S."/>
            <person name="Schmidt S.A."/>
            <person name="Borneman A.R."/>
        </authorList>
    </citation>
    <scope>NUCLEOTIDE SEQUENCE [LARGE SCALE GENOMIC DNA]</scope>
    <source>
        <strain evidence="16">cv. Chardonnay</strain>
        <tissue evidence="15">Leaf</tissue>
    </source>
</reference>
<feature type="compositionally biased region" description="Polar residues" evidence="12">
    <location>
        <begin position="1162"/>
        <end position="1180"/>
    </location>
</feature>
<dbReference type="PANTHER" id="PTHR16171:SF7">
    <property type="entry name" value="DNA REPAIR PROTEIN RAD2"/>
    <property type="match status" value="1"/>
</dbReference>
<feature type="compositionally biased region" description="Basic and acidic residues" evidence="12">
    <location>
        <begin position="1205"/>
        <end position="1217"/>
    </location>
</feature>
<comment type="similarity">
    <text evidence="3">Belongs to the XPG/RAD2 endonuclease family. XPG subfamily.</text>
</comment>
<dbReference type="InterPro" id="IPR006084">
    <property type="entry name" value="XPG/Rad2"/>
</dbReference>
<evidence type="ECO:0000313" key="16">
    <source>
        <dbReference type="Proteomes" id="UP000288805"/>
    </source>
</evidence>
<dbReference type="GO" id="GO:0003697">
    <property type="term" value="F:single-stranded DNA binding"/>
    <property type="evidence" value="ECO:0007669"/>
    <property type="project" value="InterPro"/>
</dbReference>
<evidence type="ECO:0000256" key="8">
    <source>
        <dbReference type="ARBA" id="ARBA00022801"/>
    </source>
</evidence>
<evidence type="ECO:0000256" key="12">
    <source>
        <dbReference type="SAM" id="MobiDB-lite"/>
    </source>
</evidence>
<feature type="compositionally biased region" description="Basic residues" evidence="12">
    <location>
        <begin position="1139"/>
        <end position="1159"/>
    </location>
</feature>
<evidence type="ECO:0000256" key="3">
    <source>
        <dbReference type="ARBA" id="ARBA00005283"/>
    </source>
</evidence>
<dbReference type="PRINTS" id="PR00066">
    <property type="entry name" value="XRODRMPGMNTG"/>
</dbReference>
<dbReference type="PANTHER" id="PTHR16171">
    <property type="entry name" value="DNA REPAIR PROTEIN COMPLEMENTING XP-G CELLS-RELATED"/>
    <property type="match status" value="1"/>
</dbReference>
<dbReference type="GO" id="GO:0016788">
    <property type="term" value="F:hydrolase activity, acting on ester bonds"/>
    <property type="evidence" value="ECO:0007669"/>
    <property type="project" value="InterPro"/>
</dbReference>
<dbReference type="PROSITE" id="PS00841">
    <property type="entry name" value="XPG_1"/>
    <property type="match status" value="1"/>
</dbReference>
<dbReference type="PRINTS" id="PR00853">
    <property type="entry name" value="XPGRADSUPER"/>
</dbReference>
<feature type="region of interest" description="Disordered" evidence="12">
    <location>
        <begin position="709"/>
        <end position="748"/>
    </location>
</feature>
<dbReference type="FunFam" id="3.40.50.1010:FF:000029">
    <property type="entry name" value="DNA repair protein UVH3"/>
    <property type="match status" value="1"/>
</dbReference>
<dbReference type="SMART" id="SM00279">
    <property type="entry name" value="HhH2"/>
    <property type="match status" value="1"/>
</dbReference>
<protein>
    <submittedName>
        <fullName evidence="15">DNA repair protein UVH3</fullName>
    </submittedName>
</protein>
<dbReference type="InterPro" id="IPR019974">
    <property type="entry name" value="XPG_CS"/>
</dbReference>
<keyword evidence="8" id="KW-0378">Hydrolase</keyword>
<feature type="region of interest" description="Disordered" evidence="12">
    <location>
        <begin position="305"/>
        <end position="348"/>
    </location>
</feature>
<keyword evidence="6" id="KW-0255">Endonuclease</keyword>
<accession>A0A438EFL6</accession>
<dbReference type="InterPro" id="IPR029060">
    <property type="entry name" value="PIN-like_dom_sf"/>
</dbReference>
<dbReference type="Gene3D" id="1.10.150.20">
    <property type="entry name" value="5' to 3' exonuclease, C-terminal subdomain"/>
    <property type="match status" value="1"/>
</dbReference>
<dbReference type="Pfam" id="PF00867">
    <property type="entry name" value="XPG_I"/>
    <property type="match status" value="1"/>
</dbReference>
<feature type="region of interest" description="Disordered" evidence="12">
    <location>
        <begin position="1086"/>
        <end position="1220"/>
    </location>
</feature>
<keyword evidence="4" id="KW-0540">Nuclease</keyword>
<dbReference type="InterPro" id="IPR006086">
    <property type="entry name" value="XPG-I_dom"/>
</dbReference>
<keyword evidence="11" id="KW-0539">Nucleus</keyword>
<comment type="subcellular location">
    <subcellularLocation>
        <location evidence="2">Nucleus</location>
    </subcellularLocation>
</comment>
<evidence type="ECO:0000256" key="4">
    <source>
        <dbReference type="ARBA" id="ARBA00022722"/>
    </source>
</evidence>
<dbReference type="InterPro" id="IPR001044">
    <property type="entry name" value="XPG/Rad2_eukaryotes"/>
</dbReference>
<sequence length="1374" mass="152139">MGVHGLWELLAPVGRRVSVETLAGKRLAIDASIWMIQFMKAMRDEKGEMVKNGHLLGFFRRICKLLFLRTKPVFVFDGGTPALKRRTVVARRRQRENAQAKIRKTAEKLLLNHLKAMRLKELAKDLENQRLNNNDKGKKVLSYQTETAGEVSEGNSSVSGTYNQEKLDEMLAASLAAEEDGNFVGDAGISNEEDDDDEDEEMMLPIMNGKVDPAVLAALPPSMQLDLLVQASSCFLGLKEAKAPAEFSELQIQAYLKTVAFRREIDEVQKSAAGRGVGGVQTSRIASEANREYIFSSSFTGDKEALTNGGVEKNGDKQYQIPTECPPDSPNNVASTSKSNTAAESVAGEPASVFNDDVETYLDERGRVRVSRVRAMGIRMTRDLQRNLDLMKEIEQDRTNEDNNGIVTLNKTNEQSIPDNGASIEISFEDDGEHNCLNGDDELFASLVAGNPVIISSSDAALSNRRPADSASDSDWEEGIIEEKGGSCIDNVGVEIKPSVMEERVSDDSEVEWEEGPCDVSKNVSACPSKFGNPASKGRLEEETDLQEAIRRSLEDLGGEKAVGESFKDSDIKEYDEKVHEVKDDAFHKKNDKAEQDFPLENLPEQNGSFCKIVDVVEKLDSVDGMNTSQSIDASGRQLTSLLADNPHKMEVLNNELCEEYQKDVGESGNVGRETNEVYMIREQLSHASKKSVDTSTLANSCSGDGSHISDAMLGNMPDATPADSSKYDSEAAPTWHSNETTDPAIPPGETCIKGKTAVEQKLAEGNNHVNFFMEKEQNMGNSVTEDKKNVQFGVTEDVLEEMMILDQECLNLGDEQRKLERNADCVSSEMFAECQGCGGEWACVRELLQMFGLPYIIAPMEAEAQCAYMELANLVDGVVTDDSDVFLFGARSVYKNIFDERKYVETYFMTDIETELGLNREKVIRMALLLGSDYTEGVSGIGIVNAIEVLNSFPEEDGLHKFREWVESPDPNILGKVNVETGSSSRKRGSQEKCEQELAHSFFFPSETVISAYASPQVDQSTEPFSWGKPDLFVLRKLCWEKFGWGNQKADELLLPVLKEYNKHETQLRLEAFYTFNERFAKIRRSTAARNGSNATAKTTPKQSRRRRIRKPVPSDGESAEPPVQAGQKQCNDTGSRKNGRGKGRKKGRGIRRGRGRSRIQENPGSEISGTSSSDCNSGNEEEVPAQKLDGSNEVRRTKATKKCTNEEAVEHEPSRDQIICGDAAADFSGKNQQKAEDSSPGEDLCGDYPETEGVMCMDENEIGQWKDKDHNARTYDPAKADTIYENPDPESELVLIQLNQSQACKYCRGFHSEPTCQPDTELNLDCPNATIGLSMPENTGDDTGTNTVKALRAMPFLRKKRKVELKIFSFLK</sequence>
<evidence type="ECO:0000256" key="7">
    <source>
        <dbReference type="ARBA" id="ARBA00022763"/>
    </source>
</evidence>
<dbReference type="GO" id="GO:0006289">
    <property type="term" value="P:nucleotide-excision repair"/>
    <property type="evidence" value="ECO:0007669"/>
    <property type="project" value="InterPro"/>
</dbReference>
<feature type="compositionally biased region" description="Polar residues" evidence="12">
    <location>
        <begin position="1089"/>
        <end position="1103"/>
    </location>
</feature>
<dbReference type="SUPFAM" id="SSF47807">
    <property type="entry name" value="5' to 3' exonuclease, C-terminal subdomain"/>
    <property type="match status" value="1"/>
</dbReference>
<dbReference type="InterPro" id="IPR006085">
    <property type="entry name" value="XPG_DNA_repair_N"/>
</dbReference>
<gene>
    <name evidence="15" type="primary">UVH3_1</name>
    <name evidence="15" type="ORF">CK203_067242</name>
</gene>
<evidence type="ECO:0000256" key="5">
    <source>
        <dbReference type="ARBA" id="ARBA00022723"/>
    </source>
</evidence>
<dbReference type="Pfam" id="PF00752">
    <property type="entry name" value="XPG_N"/>
    <property type="match status" value="1"/>
</dbReference>
<keyword evidence="10" id="KW-0234">DNA repair</keyword>
<evidence type="ECO:0000259" key="14">
    <source>
        <dbReference type="SMART" id="SM00485"/>
    </source>
</evidence>
<comment type="cofactor">
    <cofactor evidence="1">
        <name>Mg(2+)</name>
        <dbReference type="ChEBI" id="CHEBI:18420"/>
    </cofactor>
</comment>
<keyword evidence="7" id="KW-0227">DNA damage</keyword>
<dbReference type="SMART" id="SM00484">
    <property type="entry name" value="XPGI"/>
    <property type="match status" value="1"/>
</dbReference>
<evidence type="ECO:0000256" key="2">
    <source>
        <dbReference type="ARBA" id="ARBA00004123"/>
    </source>
</evidence>
<keyword evidence="5" id="KW-0479">Metal-binding</keyword>
<feature type="domain" description="XPG-I" evidence="13">
    <location>
        <begin position="850"/>
        <end position="919"/>
    </location>
</feature>
<evidence type="ECO:0000256" key="9">
    <source>
        <dbReference type="ARBA" id="ARBA00022842"/>
    </source>
</evidence>
<dbReference type="Proteomes" id="UP000288805">
    <property type="component" value="Unassembled WGS sequence"/>
</dbReference>
<dbReference type="GO" id="GO:0004519">
    <property type="term" value="F:endonuclease activity"/>
    <property type="evidence" value="ECO:0007669"/>
    <property type="project" value="UniProtKB-KW"/>
</dbReference>
<dbReference type="GO" id="GO:0046872">
    <property type="term" value="F:metal ion binding"/>
    <property type="evidence" value="ECO:0007669"/>
    <property type="project" value="UniProtKB-KW"/>
</dbReference>
<comment type="caution">
    <text evidence="15">The sequence shown here is derived from an EMBL/GenBank/DDBJ whole genome shotgun (WGS) entry which is preliminary data.</text>
</comment>
<dbReference type="FunFam" id="3.40.50.1010:FF:000031">
    <property type="entry name" value="DNA repair protein UVH3"/>
    <property type="match status" value="1"/>
</dbReference>
<dbReference type="FunFam" id="1.10.150.20:FF:000050">
    <property type="entry name" value="DNA repair protein UVH3"/>
    <property type="match status" value="1"/>
</dbReference>
<evidence type="ECO:0000256" key="1">
    <source>
        <dbReference type="ARBA" id="ARBA00001946"/>
    </source>
</evidence>
<dbReference type="GO" id="GO:0005634">
    <property type="term" value="C:nucleus"/>
    <property type="evidence" value="ECO:0007669"/>
    <property type="project" value="UniProtKB-SubCell"/>
</dbReference>